<name>A0A453QSB8_AEGTS</name>
<dbReference type="Proteomes" id="UP000015105">
    <property type="component" value="Chromosome 7D"/>
</dbReference>
<reference evidence="3" key="2">
    <citation type="journal article" date="2017" name="Nat. Plants">
        <title>The Aegilops tauschii genome reveals multiple impacts of transposons.</title>
        <authorList>
            <person name="Zhao G."/>
            <person name="Zou C."/>
            <person name="Li K."/>
            <person name="Wang K."/>
            <person name="Li T."/>
            <person name="Gao L."/>
            <person name="Zhang X."/>
            <person name="Wang H."/>
            <person name="Yang Z."/>
            <person name="Liu X."/>
            <person name="Jiang W."/>
            <person name="Mao L."/>
            <person name="Kong X."/>
            <person name="Jiao Y."/>
            <person name="Jia J."/>
        </authorList>
    </citation>
    <scope>NUCLEOTIDE SEQUENCE [LARGE SCALE GENOMIC DNA]</scope>
    <source>
        <strain evidence="3">cv. AL8/78</strain>
    </source>
</reference>
<evidence type="ECO:0000313" key="2">
    <source>
        <dbReference type="EnsemblPlants" id="AET7Gv20302200.2"/>
    </source>
</evidence>
<evidence type="ECO:0000256" key="1">
    <source>
        <dbReference type="SAM" id="MobiDB-lite"/>
    </source>
</evidence>
<keyword evidence="3" id="KW-1185">Reference proteome</keyword>
<dbReference type="EnsemblPlants" id="AET7Gv20302200.2">
    <property type="protein sequence ID" value="AET7Gv20302200.2"/>
    <property type="gene ID" value="AET7Gv20302200"/>
</dbReference>
<protein>
    <submittedName>
        <fullName evidence="2">Uncharacterized protein</fullName>
    </submittedName>
</protein>
<feature type="region of interest" description="Disordered" evidence="1">
    <location>
        <begin position="53"/>
        <end position="101"/>
    </location>
</feature>
<dbReference type="AlphaFoldDB" id="A0A453QSB8"/>
<accession>A0A453QSB8</accession>
<dbReference type="Gramene" id="AET7Gv20302200.2">
    <property type="protein sequence ID" value="AET7Gv20302200.2"/>
    <property type="gene ID" value="AET7Gv20302200"/>
</dbReference>
<organism evidence="2 3">
    <name type="scientific">Aegilops tauschii subsp. strangulata</name>
    <name type="common">Goatgrass</name>
    <dbReference type="NCBI Taxonomy" id="200361"/>
    <lineage>
        <taxon>Eukaryota</taxon>
        <taxon>Viridiplantae</taxon>
        <taxon>Streptophyta</taxon>
        <taxon>Embryophyta</taxon>
        <taxon>Tracheophyta</taxon>
        <taxon>Spermatophyta</taxon>
        <taxon>Magnoliopsida</taxon>
        <taxon>Liliopsida</taxon>
        <taxon>Poales</taxon>
        <taxon>Poaceae</taxon>
        <taxon>BOP clade</taxon>
        <taxon>Pooideae</taxon>
        <taxon>Triticodae</taxon>
        <taxon>Triticeae</taxon>
        <taxon>Triticinae</taxon>
        <taxon>Aegilops</taxon>
    </lineage>
</organism>
<sequence>TASFLSQSDLLLTRDFLRRSRLPSSRPRVRQRMGGCGAGGPICAARTRLTRGTLDPVTHQSPVVGPADQRGDRSTLHHHSASAHPSSAHPSSSMCAAWEGSSSPLDQSHTAIRSSLHSPPPLLLHLNFGRTCISVPTPCYQRKPQELQDSRGSRLRSTYSSMIFSPILKLFGPYSPLEKNQSIYGLCSMG</sequence>
<reference evidence="2" key="4">
    <citation type="submission" date="2019-03" db="UniProtKB">
        <authorList>
            <consortium name="EnsemblPlants"/>
        </authorList>
    </citation>
    <scope>IDENTIFICATION</scope>
</reference>
<reference evidence="2" key="5">
    <citation type="journal article" date="2021" name="G3 (Bethesda)">
        <title>Aegilops tauschii genome assembly Aet v5.0 features greater sequence contiguity and improved annotation.</title>
        <authorList>
            <person name="Wang L."/>
            <person name="Zhu T."/>
            <person name="Rodriguez J.C."/>
            <person name="Deal K.R."/>
            <person name="Dubcovsky J."/>
            <person name="McGuire P.E."/>
            <person name="Lux T."/>
            <person name="Spannagl M."/>
            <person name="Mayer K.F.X."/>
            <person name="Baldrich P."/>
            <person name="Meyers B.C."/>
            <person name="Huo N."/>
            <person name="Gu Y.Q."/>
            <person name="Zhou H."/>
            <person name="Devos K.M."/>
            <person name="Bennetzen J.L."/>
            <person name="Unver T."/>
            <person name="Budak H."/>
            <person name="Gulick P.J."/>
            <person name="Galiba G."/>
            <person name="Kalapos B."/>
            <person name="Nelson D.R."/>
            <person name="Li P."/>
            <person name="You F.M."/>
            <person name="Luo M.C."/>
            <person name="Dvorak J."/>
        </authorList>
    </citation>
    <scope>NUCLEOTIDE SEQUENCE [LARGE SCALE GENOMIC DNA]</scope>
    <source>
        <strain evidence="2">cv. AL8/78</strain>
    </source>
</reference>
<feature type="compositionally biased region" description="Low complexity" evidence="1">
    <location>
        <begin position="82"/>
        <end position="93"/>
    </location>
</feature>
<reference evidence="3" key="1">
    <citation type="journal article" date="2014" name="Science">
        <title>Ancient hybridizations among the ancestral genomes of bread wheat.</title>
        <authorList>
            <consortium name="International Wheat Genome Sequencing Consortium,"/>
            <person name="Marcussen T."/>
            <person name="Sandve S.R."/>
            <person name="Heier L."/>
            <person name="Spannagl M."/>
            <person name="Pfeifer M."/>
            <person name="Jakobsen K.S."/>
            <person name="Wulff B.B."/>
            <person name="Steuernagel B."/>
            <person name="Mayer K.F."/>
            <person name="Olsen O.A."/>
        </authorList>
    </citation>
    <scope>NUCLEOTIDE SEQUENCE [LARGE SCALE GENOMIC DNA]</scope>
    <source>
        <strain evidence="3">cv. AL8/78</strain>
    </source>
</reference>
<proteinExistence type="predicted"/>
<reference evidence="2" key="3">
    <citation type="journal article" date="2017" name="Nature">
        <title>Genome sequence of the progenitor of the wheat D genome Aegilops tauschii.</title>
        <authorList>
            <person name="Luo M.C."/>
            <person name="Gu Y.Q."/>
            <person name="Puiu D."/>
            <person name="Wang H."/>
            <person name="Twardziok S.O."/>
            <person name="Deal K.R."/>
            <person name="Huo N."/>
            <person name="Zhu T."/>
            <person name="Wang L."/>
            <person name="Wang Y."/>
            <person name="McGuire P.E."/>
            <person name="Liu S."/>
            <person name="Long H."/>
            <person name="Ramasamy R.K."/>
            <person name="Rodriguez J.C."/>
            <person name="Van S.L."/>
            <person name="Yuan L."/>
            <person name="Wang Z."/>
            <person name="Xia Z."/>
            <person name="Xiao L."/>
            <person name="Anderson O.D."/>
            <person name="Ouyang S."/>
            <person name="Liang Y."/>
            <person name="Zimin A.V."/>
            <person name="Pertea G."/>
            <person name="Qi P."/>
            <person name="Bennetzen J.L."/>
            <person name="Dai X."/>
            <person name="Dawson M.W."/>
            <person name="Muller H.G."/>
            <person name="Kugler K."/>
            <person name="Rivarola-Duarte L."/>
            <person name="Spannagl M."/>
            <person name="Mayer K.F.X."/>
            <person name="Lu F.H."/>
            <person name="Bevan M.W."/>
            <person name="Leroy P."/>
            <person name="Li P."/>
            <person name="You F.M."/>
            <person name="Sun Q."/>
            <person name="Liu Z."/>
            <person name="Lyons E."/>
            <person name="Wicker T."/>
            <person name="Salzberg S.L."/>
            <person name="Devos K.M."/>
            <person name="Dvorak J."/>
        </authorList>
    </citation>
    <scope>NUCLEOTIDE SEQUENCE [LARGE SCALE GENOMIC DNA]</scope>
    <source>
        <strain evidence="2">cv. AL8/78</strain>
    </source>
</reference>
<evidence type="ECO:0000313" key="3">
    <source>
        <dbReference type="Proteomes" id="UP000015105"/>
    </source>
</evidence>